<feature type="region of interest" description="Disordered" evidence="2">
    <location>
        <begin position="104"/>
        <end position="135"/>
    </location>
</feature>
<dbReference type="AlphaFoldDB" id="A0AAV4ZUT2"/>
<reference evidence="3" key="2">
    <citation type="submission" date="2021-08" db="EMBL/GenBank/DDBJ databases">
        <authorList>
            <person name="Tani A."/>
            <person name="Ola A."/>
            <person name="Ogura Y."/>
            <person name="Katsura K."/>
            <person name="Hayashi T."/>
        </authorList>
    </citation>
    <scope>NUCLEOTIDE SEQUENCE</scope>
    <source>
        <strain evidence="3">DSM 16372</strain>
    </source>
</reference>
<feature type="coiled-coil region" evidence="1">
    <location>
        <begin position="38"/>
        <end position="72"/>
    </location>
</feature>
<organism evidence="3 4">
    <name type="scientific">Methylobacterium hispanicum</name>
    <dbReference type="NCBI Taxonomy" id="270350"/>
    <lineage>
        <taxon>Bacteria</taxon>
        <taxon>Pseudomonadati</taxon>
        <taxon>Pseudomonadota</taxon>
        <taxon>Alphaproteobacteria</taxon>
        <taxon>Hyphomicrobiales</taxon>
        <taxon>Methylobacteriaceae</taxon>
        <taxon>Methylobacterium</taxon>
    </lineage>
</organism>
<comment type="caution">
    <text evidence="3">The sequence shown here is derived from an EMBL/GenBank/DDBJ whole genome shotgun (WGS) entry which is preliminary data.</text>
</comment>
<name>A0AAV4ZUT2_9HYPH</name>
<gene>
    <name evidence="3" type="ORF">BHAOGJBA_5414</name>
</gene>
<keyword evidence="4" id="KW-1185">Reference proteome</keyword>
<evidence type="ECO:0000313" key="4">
    <source>
        <dbReference type="Proteomes" id="UP001055247"/>
    </source>
</evidence>
<keyword evidence="1" id="KW-0175">Coiled coil</keyword>
<reference evidence="3" key="1">
    <citation type="journal article" date="2016" name="Front. Microbiol.">
        <title>Genome Sequence of the Piezophilic, Mesophilic Sulfate-Reducing Bacterium Desulfovibrio indicus J2T.</title>
        <authorList>
            <person name="Cao J."/>
            <person name="Maignien L."/>
            <person name="Shao Z."/>
            <person name="Alain K."/>
            <person name="Jebbar M."/>
        </authorList>
    </citation>
    <scope>NUCLEOTIDE SEQUENCE</scope>
    <source>
        <strain evidence="3">DSM 16372</strain>
    </source>
</reference>
<dbReference type="EMBL" id="BPQO01000033">
    <property type="protein sequence ID" value="GJD91861.1"/>
    <property type="molecule type" value="Genomic_DNA"/>
</dbReference>
<protein>
    <submittedName>
        <fullName evidence="3">Uncharacterized protein</fullName>
    </submittedName>
</protein>
<dbReference type="Proteomes" id="UP001055247">
    <property type="component" value="Unassembled WGS sequence"/>
</dbReference>
<sequence length="236" mass="26347">MCPELLEGSGDQSSMSIQATCHRCPMLYKMPRIALRLRLRERTQMSKRRREIEQLEAEIAAMEQQVQQIASKRAVAVLRMRTLEAMEFFETAAVPHQERQGHLPLIPINGDMRGGPSEQRSRPIKGKNTTTAPTDKKRLVDRDKLAELTRQLCPARQKAVLLVVEMIEAAYPSSVTSAEINSRFAEDGTVSISVLAKCKTALHRSQLVSFSRVDQRWSIKGAPTDSESPGLAIVPA</sequence>
<evidence type="ECO:0000313" key="3">
    <source>
        <dbReference type="EMBL" id="GJD91861.1"/>
    </source>
</evidence>
<proteinExistence type="predicted"/>
<evidence type="ECO:0000256" key="1">
    <source>
        <dbReference type="SAM" id="Coils"/>
    </source>
</evidence>
<accession>A0AAV4ZUT2</accession>
<evidence type="ECO:0000256" key="2">
    <source>
        <dbReference type="SAM" id="MobiDB-lite"/>
    </source>
</evidence>